<evidence type="ECO:0000313" key="4">
    <source>
        <dbReference type="Proteomes" id="UP000265703"/>
    </source>
</evidence>
<feature type="domain" description="AAA+ ATPase" evidence="2">
    <location>
        <begin position="87"/>
        <end position="233"/>
    </location>
</feature>
<comment type="similarity">
    <text evidence="1">Belongs to the AAA ATPase family. BCS1 subfamily.</text>
</comment>
<dbReference type="InterPro" id="IPR003959">
    <property type="entry name" value="ATPase_AAA_core"/>
</dbReference>
<dbReference type="Gene3D" id="3.40.50.300">
    <property type="entry name" value="P-loop containing nucleotide triphosphate hydrolases"/>
    <property type="match status" value="1"/>
</dbReference>
<evidence type="ECO:0000259" key="2">
    <source>
        <dbReference type="SMART" id="SM00382"/>
    </source>
</evidence>
<name>A0A397SGJ0_9GLOM</name>
<protein>
    <submittedName>
        <fullName evidence="3">P-loop containing nucleoside triphosphate hydrolase protein</fullName>
    </submittedName>
</protein>
<keyword evidence="4" id="KW-1185">Reference proteome</keyword>
<accession>A0A397SGJ0</accession>
<dbReference type="PANTHER" id="PTHR23070">
    <property type="entry name" value="BCS1 AAA-TYPE ATPASE"/>
    <property type="match status" value="1"/>
</dbReference>
<organism evidence="3 4">
    <name type="scientific">Glomus cerebriforme</name>
    <dbReference type="NCBI Taxonomy" id="658196"/>
    <lineage>
        <taxon>Eukaryota</taxon>
        <taxon>Fungi</taxon>
        <taxon>Fungi incertae sedis</taxon>
        <taxon>Mucoromycota</taxon>
        <taxon>Glomeromycotina</taxon>
        <taxon>Glomeromycetes</taxon>
        <taxon>Glomerales</taxon>
        <taxon>Glomeraceae</taxon>
        <taxon>Glomus</taxon>
    </lineage>
</organism>
<dbReference type="OrthoDB" id="10251412at2759"/>
<dbReference type="Proteomes" id="UP000265703">
    <property type="component" value="Unassembled WGS sequence"/>
</dbReference>
<keyword evidence="3" id="KW-0378">Hydrolase</keyword>
<comment type="caution">
    <text evidence="3">The sequence shown here is derived from an EMBL/GenBank/DDBJ whole genome shotgun (WGS) entry which is preliminary data.</text>
</comment>
<evidence type="ECO:0000256" key="1">
    <source>
        <dbReference type="ARBA" id="ARBA00007448"/>
    </source>
</evidence>
<dbReference type="GO" id="GO:0016887">
    <property type="term" value="F:ATP hydrolysis activity"/>
    <property type="evidence" value="ECO:0007669"/>
    <property type="project" value="InterPro"/>
</dbReference>
<sequence>MRLVRISDISKFLNEIAQLYLNDQKISKFRYRYENTLKSQWNRMQKLSSNRGLDSIALDEKQEILLKKELDTFVKNKNFYKLIGMPYKRGILLSGKPETGKTSLINAISSYLSRDIYFLNLKLIENDLQLNALFSSVPSNQLIVLEDVDAQSEILLNRDIRLNNKSILDKQKVEKEDSETATFSLPTFLSCLDGHIVSEGTIIIMTTNHINFLDPACIRSGRMDLQLELGYCTHYQIKKMYENIVQNFNITDLI</sequence>
<dbReference type="InterPro" id="IPR050747">
    <property type="entry name" value="Mitochondrial_chaperone_BCS1"/>
</dbReference>
<dbReference type="InterPro" id="IPR003593">
    <property type="entry name" value="AAA+_ATPase"/>
</dbReference>
<evidence type="ECO:0000313" key="3">
    <source>
        <dbReference type="EMBL" id="RIA85360.1"/>
    </source>
</evidence>
<dbReference type="Pfam" id="PF00004">
    <property type="entry name" value="AAA"/>
    <property type="match status" value="1"/>
</dbReference>
<proteinExistence type="inferred from homology"/>
<dbReference type="GO" id="GO:0005524">
    <property type="term" value="F:ATP binding"/>
    <property type="evidence" value="ECO:0007669"/>
    <property type="project" value="InterPro"/>
</dbReference>
<dbReference type="InterPro" id="IPR027417">
    <property type="entry name" value="P-loop_NTPase"/>
</dbReference>
<dbReference type="STRING" id="658196.A0A397SGJ0"/>
<dbReference type="SMART" id="SM00382">
    <property type="entry name" value="AAA"/>
    <property type="match status" value="1"/>
</dbReference>
<dbReference type="AlphaFoldDB" id="A0A397SGJ0"/>
<dbReference type="EMBL" id="QKYT01000430">
    <property type="protein sequence ID" value="RIA85360.1"/>
    <property type="molecule type" value="Genomic_DNA"/>
</dbReference>
<reference evidence="3 4" key="1">
    <citation type="submission" date="2018-06" db="EMBL/GenBank/DDBJ databases">
        <title>Comparative genomics reveals the genomic features of Rhizophagus irregularis, R. cerebriforme, R. diaphanum and Gigaspora rosea, and their symbiotic lifestyle signature.</title>
        <authorList>
            <person name="Morin E."/>
            <person name="San Clemente H."/>
            <person name="Chen E.C.H."/>
            <person name="De La Providencia I."/>
            <person name="Hainaut M."/>
            <person name="Kuo A."/>
            <person name="Kohler A."/>
            <person name="Murat C."/>
            <person name="Tang N."/>
            <person name="Roy S."/>
            <person name="Loubradou J."/>
            <person name="Henrissat B."/>
            <person name="Grigoriev I.V."/>
            <person name="Corradi N."/>
            <person name="Roux C."/>
            <person name="Martin F.M."/>
        </authorList>
    </citation>
    <scope>NUCLEOTIDE SEQUENCE [LARGE SCALE GENOMIC DNA]</scope>
    <source>
        <strain evidence="3 4">DAOM 227022</strain>
    </source>
</reference>
<dbReference type="SUPFAM" id="SSF52540">
    <property type="entry name" value="P-loop containing nucleoside triphosphate hydrolases"/>
    <property type="match status" value="1"/>
</dbReference>
<gene>
    <name evidence="3" type="ORF">C1645_741627</name>
</gene>